<dbReference type="NCBIfam" id="TIGR00150">
    <property type="entry name" value="T6A_YjeE"/>
    <property type="match status" value="1"/>
</dbReference>
<proteinExistence type="inferred from homology"/>
<dbReference type="GO" id="GO:0005737">
    <property type="term" value="C:cytoplasm"/>
    <property type="evidence" value="ECO:0007669"/>
    <property type="project" value="UniProtKB-SubCell"/>
</dbReference>
<evidence type="ECO:0000313" key="12">
    <source>
        <dbReference type="Proteomes" id="UP000292209"/>
    </source>
</evidence>
<dbReference type="RefSeq" id="WP_130275521.1">
    <property type="nucleotide sequence ID" value="NZ_SGXG01000001.1"/>
</dbReference>
<reference evidence="11 12" key="1">
    <citation type="submission" date="2019-02" db="EMBL/GenBank/DDBJ databases">
        <title>Genomic Encyclopedia of Archaeal and Bacterial Type Strains, Phase II (KMG-II): from individual species to whole genera.</title>
        <authorList>
            <person name="Goeker M."/>
        </authorList>
    </citation>
    <scope>NUCLEOTIDE SEQUENCE [LARGE SCALE GENOMIC DNA]</scope>
    <source>
        <strain evidence="11 12">DSM 21411</strain>
    </source>
</reference>
<keyword evidence="9" id="KW-0460">Magnesium</keyword>
<evidence type="ECO:0000256" key="2">
    <source>
        <dbReference type="ARBA" id="ARBA00007599"/>
    </source>
</evidence>
<dbReference type="PANTHER" id="PTHR33540:SF2">
    <property type="entry name" value="TRNA THREONYLCARBAMOYLADENOSINE BIOSYNTHESIS PROTEIN TSAE"/>
    <property type="match status" value="1"/>
</dbReference>
<dbReference type="EMBL" id="SGXG01000001">
    <property type="protein sequence ID" value="RZS96624.1"/>
    <property type="molecule type" value="Genomic_DNA"/>
</dbReference>
<evidence type="ECO:0000256" key="6">
    <source>
        <dbReference type="ARBA" id="ARBA00022723"/>
    </source>
</evidence>
<keyword evidence="7" id="KW-0547">Nucleotide-binding</keyword>
<name>A0A4Q7P911_9BACT</name>
<comment type="caution">
    <text evidence="11">The sequence shown here is derived from an EMBL/GenBank/DDBJ whole genome shotgun (WGS) entry which is preliminary data.</text>
</comment>
<dbReference type="Pfam" id="PF02367">
    <property type="entry name" value="TsaE"/>
    <property type="match status" value="1"/>
</dbReference>
<keyword evidence="12" id="KW-1185">Reference proteome</keyword>
<dbReference type="AlphaFoldDB" id="A0A4Q7P911"/>
<dbReference type="Gene3D" id="3.40.50.300">
    <property type="entry name" value="P-loop containing nucleotide triphosphate hydrolases"/>
    <property type="match status" value="1"/>
</dbReference>
<evidence type="ECO:0000256" key="9">
    <source>
        <dbReference type="ARBA" id="ARBA00022842"/>
    </source>
</evidence>
<comment type="subcellular location">
    <subcellularLocation>
        <location evidence="1">Cytoplasm</location>
    </subcellularLocation>
</comment>
<keyword evidence="4" id="KW-0963">Cytoplasm</keyword>
<sequence>MKIIHCENLDQLEETAEQVIRFCGKDKIWVFKGQMGAGKTTLIKAISKCFGIEDVVSSPTFSIVNEYRNPKGQVFYHFDFYRIEDPEEVLEIGIDEYFYSGNICWLEWAEKIPEYVPSDFVFIKIEIGDRGERIISLQRVLNSEIDG</sequence>
<evidence type="ECO:0000256" key="7">
    <source>
        <dbReference type="ARBA" id="ARBA00022741"/>
    </source>
</evidence>
<organism evidence="11 12">
    <name type="scientific">Cecembia calidifontis</name>
    <dbReference type="NCBI Taxonomy" id="1187080"/>
    <lineage>
        <taxon>Bacteria</taxon>
        <taxon>Pseudomonadati</taxon>
        <taxon>Bacteroidota</taxon>
        <taxon>Cytophagia</taxon>
        <taxon>Cytophagales</taxon>
        <taxon>Cyclobacteriaceae</taxon>
        <taxon>Cecembia</taxon>
    </lineage>
</organism>
<dbReference type="InterPro" id="IPR003442">
    <property type="entry name" value="T6A_TsaE"/>
</dbReference>
<keyword evidence="6" id="KW-0479">Metal-binding</keyword>
<evidence type="ECO:0000256" key="4">
    <source>
        <dbReference type="ARBA" id="ARBA00022490"/>
    </source>
</evidence>
<dbReference type="Proteomes" id="UP000292209">
    <property type="component" value="Unassembled WGS sequence"/>
</dbReference>
<evidence type="ECO:0000256" key="3">
    <source>
        <dbReference type="ARBA" id="ARBA00019010"/>
    </source>
</evidence>
<dbReference type="GO" id="GO:0005524">
    <property type="term" value="F:ATP binding"/>
    <property type="evidence" value="ECO:0007669"/>
    <property type="project" value="UniProtKB-KW"/>
</dbReference>
<keyword evidence="8" id="KW-0067">ATP-binding</keyword>
<dbReference type="OrthoDB" id="9815896at2"/>
<dbReference type="SUPFAM" id="SSF52540">
    <property type="entry name" value="P-loop containing nucleoside triphosphate hydrolases"/>
    <property type="match status" value="1"/>
</dbReference>
<accession>A0A4Q7P911</accession>
<keyword evidence="5" id="KW-0819">tRNA processing</keyword>
<evidence type="ECO:0000256" key="5">
    <source>
        <dbReference type="ARBA" id="ARBA00022694"/>
    </source>
</evidence>
<gene>
    <name evidence="11" type="ORF">BC751_2204</name>
</gene>
<dbReference type="GO" id="GO:0046872">
    <property type="term" value="F:metal ion binding"/>
    <property type="evidence" value="ECO:0007669"/>
    <property type="project" value="UniProtKB-KW"/>
</dbReference>
<evidence type="ECO:0000256" key="10">
    <source>
        <dbReference type="ARBA" id="ARBA00032441"/>
    </source>
</evidence>
<dbReference type="PANTHER" id="PTHR33540">
    <property type="entry name" value="TRNA THREONYLCARBAMOYLADENOSINE BIOSYNTHESIS PROTEIN TSAE"/>
    <property type="match status" value="1"/>
</dbReference>
<evidence type="ECO:0000256" key="1">
    <source>
        <dbReference type="ARBA" id="ARBA00004496"/>
    </source>
</evidence>
<dbReference type="InterPro" id="IPR027417">
    <property type="entry name" value="P-loop_NTPase"/>
</dbReference>
<evidence type="ECO:0000256" key="8">
    <source>
        <dbReference type="ARBA" id="ARBA00022840"/>
    </source>
</evidence>
<protein>
    <recommendedName>
        <fullName evidence="3">tRNA threonylcarbamoyladenosine biosynthesis protein TsaE</fullName>
    </recommendedName>
    <alternativeName>
        <fullName evidence="10">t(6)A37 threonylcarbamoyladenosine biosynthesis protein TsaE</fullName>
    </alternativeName>
</protein>
<comment type="similarity">
    <text evidence="2">Belongs to the TsaE family.</text>
</comment>
<evidence type="ECO:0000313" key="11">
    <source>
        <dbReference type="EMBL" id="RZS96624.1"/>
    </source>
</evidence>
<dbReference type="GO" id="GO:0002949">
    <property type="term" value="P:tRNA threonylcarbamoyladenosine modification"/>
    <property type="evidence" value="ECO:0007669"/>
    <property type="project" value="InterPro"/>
</dbReference>